<accession>A0A3B1C4W0</accession>
<evidence type="ECO:0000313" key="1">
    <source>
        <dbReference type="EMBL" id="VAX13725.1"/>
    </source>
</evidence>
<reference evidence="1" key="1">
    <citation type="submission" date="2018-06" db="EMBL/GenBank/DDBJ databases">
        <authorList>
            <person name="Zhirakovskaya E."/>
        </authorList>
    </citation>
    <scope>NUCLEOTIDE SEQUENCE</scope>
</reference>
<dbReference type="EMBL" id="UOFZ01000132">
    <property type="protein sequence ID" value="VAX13725.1"/>
    <property type="molecule type" value="Genomic_DNA"/>
</dbReference>
<dbReference type="InterPro" id="IPR009241">
    <property type="entry name" value="HigB-like"/>
</dbReference>
<gene>
    <name evidence="1" type="ORF">MNBD_GAMMA24-1079</name>
</gene>
<proteinExistence type="predicted"/>
<protein>
    <recommendedName>
        <fullName evidence="2">Phage-related protein</fullName>
    </recommendedName>
</protein>
<evidence type="ECO:0008006" key="2">
    <source>
        <dbReference type="Google" id="ProtNLM"/>
    </source>
</evidence>
<organism evidence="1">
    <name type="scientific">hydrothermal vent metagenome</name>
    <dbReference type="NCBI Taxonomy" id="652676"/>
    <lineage>
        <taxon>unclassified sequences</taxon>
        <taxon>metagenomes</taxon>
        <taxon>ecological metagenomes</taxon>
    </lineage>
</organism>
<dbReference type="AlphaFoldDB" id="A0A3B1C4W0"/>
<sequence length="114" mass="13207">MTKGIKKTLEVVFYKHVNGGEPVKEWLLSLPRADRKTIGTDIKTAEFGWPVGMPLIRKLEPKLWEVRTDLDKRIARVLFTIKGKHMVLLHGFIKKSQNTPSDDKKLARNRMKKL</sequence>
<dbReference type="Pfam" id="PF05973">
    <property type="entry name" value="Gp49"/>
    <property type="match status" value="1"/>
</dbReference>
<name>A0A3B1C4W0_9ZZZZ</name>